<dbReference type="InterPro" id="IPR018247">
    <property type="entry name" value="EF_Hand_1_Ca_BS"/>
</dbReference>
<dbReference type="PROSITE" id="PS00018">
    <property type="entry name" value="EF_HAND_1"/>
    <property type="match status" value="1"/>
</dbReference>
<gene>
    <name evidence="2" type="ordered locus">Metbo_1553</name>
</gene>
<evidence type="ECO:0000313" key="2">
    <source>
        <dbReference type="EMBL" id="ADZ09781.1"/>
    </source>
</evidence>
<sequence>MILVIGENNKLEKLINEVNFSELGIMERKDLQEWIFECPEILGEDLLIVTKEYDKFDKTNKRLDILAIDHDGKLVVIELKRDVANAFVDLQAIHYAAYCSTFTLDQVAEIRTEDNNKSKDVNKEEIIDFIENKEFSDFDNQPRIIIVANSYKEETLAAVLWLRDNGIDISCVKLESHKLDEKIVVTPDIIVPIPEAKEFMVYREQKSKTLSKGKITEKTFFEHLNQYGTHFFEELFKFSDEKDLILNWGGTGFSLNVRIGNEKVSLLQGYCDLKVTGQTMNSTVSMISKKVENGDIIVSDYVEKTLDLNIFRKVGNGFVFDLERELTDVEWSKFKDVLSHTIENIKKNGVKLSDDN</sequence>
<dbReference type="InterPro" id="IPR011856">
    <property type="entry name" value="tRNA_endonuc-like_dom_sf"/>
</dbReference>
<dbReference type="KEGG" id="mel:Metbo_1553"/>
<dbReference type="Gene3D" id="3.40.1350.10">
    <property type="match status" value="1"/>
</dbReference>
<dbReference type="GeneID" id="24964564"/>
<dbReference type="Proteomes" id="UP000007490">
    <property type="component" value="Chromosome"/>
</dbReference>
<dbReference type="AlphaFoldDB" id="F0T8V3"/>
<dbReference type="EMBL" id="CP002551">
    <property type="protein sequence ID" value="ADZ09781.1"/>
    <property type="molecule type" value="Genomic_DNA"/>
</dbReference>
<dbReference type="Pfam" id="PF01939">
    <property type="entry name" value="NucS_C"/>
    <property type="match status" value="1"/>
</dbReference>
<protein>
    <recommendedName>
        <fullName evidence="1">Endonuclease NucS C-terminal domain-containing protein</fullName>
    </recommendedName>
</protein>
<dbReference type="HOGENOM" id="CLU_057493_0_0_2"/>
<dbReference type="RefSeq" id="WP_013645132.1">
    <property type="nucleotide sequence ID" value="NC_015216.1"/>
</dbReference>
<reference evidence="3" key="1">
    <citation type="submission" date="2011-02" db="EMBL/GenBank/DDBJ databases">
        <title>Complete sequence of Methanobacterium sp. AL-21.</title>
        <authorList>
            <consortium name="US DOE Joint Genome Institute"/>
            <person name="Lucas S."/>
            <person name="Copeland A."/>
            <person name="Lapidus A."/>
            <person name="Cheng J.-F."/>
            <person name="Goodwin L."/>
            <person name="Pitluck S."/>
            <person name="Chertkov O."/>
            <person name="Detter J.C."/>
            <person name="Han C."/>
            <person name="Tapia R."/>
            <person name="Land M."/>
            <person name="Hauser L."/>
            <person name="Kyrpides N."/>
            <person name="Ivanova N."/>
            <person name="Mikhailova N."/>
            <person name="Pagani I."/>
            <person name="Cadillo-Quiroz H."/>
            <person name="Imachi H."/>
            <person name="Zinder S."/>
            <person name="Liu W."/>
            <person name="Woyke T."/>
        </authorList>
    </citation>
    <scope>NUCLEOTIDE SEQUENCE [LARGE SCALE GENOMIC DNA]</scope>
    <source>
        <strain evidence="3">AL-21</strain>
    </source>
</reference>
<dbReference type="eggNOG" id="arCOG07683">
    <property type="taxonomic scope" value="Archaea"/>
</dbReference>
<reference evidence="2 3" key="2">
    <citation type="journal article" date="2014" name="Int. J. Syst. Evol. Microbiol.">
        <title>Methanobacterium paludis sp. nov. and a novel strain of Methanobacterium lacus isolated from northern peatlands.</title>
        <authorList>
            <person name="Cadillo-Quiroz H."/>
            <person name="Brauer S.L."/>
            <person name="Goodson N."/>
            <person name="Yavitt J.B."/>
            <person name="Zinder S.H."/>
        </authorList>
    </citation>
    <scope>NUCLEOTIDE SEQUENCE [LARGE SCALE GENOMIC DNA]</scope>
    <source>
        <strain evidence="2 3">AL-21</strain>
    </source>
</reference>
<dbReference type="GO" id="GO:0003676">
    <property type="term" value="F:nucleic acid binding"/>
    <property type="evidence" value="ECO:0007669"/>
    <property type="project" value="InterPro"/>
</dbReference>
<proteinExistence type="predicted"/>
<name>F0T8V3_METLA</name>
<accession>F0T8V3</accession>
<evidence type="ECO:0000313" key="3">
    <source>
        <dbReference type="Proteomes" id="UP000007490"/>
    </source>
</evidence>
<evidence type="ECO:0000259" key="1">
    <source>
        <dbReference type="Pfam" id="PF01939"/>
    </source>
</evidence>
<dbReference type="GO" id="GO:0004519">
    <property type="term" value="F:endonuclease activity"/>
    <property type="evidence" value="ECO:0007669"/>
    <property type="project" value="InterPro"/>
</dbReference>
<feature type="domain" description="Endonuclease NucS C-terminal" evidence="1">
    <location>
        <begin position="29"/>
        <end position="85"/>
    </location>
</feature>
<dbReference type="InterPro" id="IPR048301">
    <property type="entry name" value="NucS_C"/>
</dbReference>
<organism evidence="2 3">
    <name type="scientific">Methanobacterium lacus (strain AL-21)</name>
    <dbReference type="NCBI Taxonomy" id="877455"/>
    <lineage>
        <taxon>Archaea</taxon>
        <taxon>Methanobacteriati</taxon>
        <taxon>Methanobacteriota</taxon>
        <taxon>Methanomada group</taxon>
        <taxon>Methanobacteria</taxon>
        <taxon>Methanobacteriales</taxon>
        <taxon>Methanobacteriaceae</taxon>
        <taxon>Methanobacterium</taxon>
    </lineage>
</organism>
<dbReference type="OrthoDB" id="318965at2157"/>
<keyword evidence="3" id="KW-1185">Reference proteome</keyword>
<dbReference type="STRING" id="877455.Metbo_1553"/>